<sequence length="306" mass="35898">MTIAFVHRNKAFLPEIEAYTRFFTNLGVECIAITKEETDRLRPEVEWRMMGFDGSKPRAGVAKIHEYASASLPPGRYFKNLRKSLFNAQPDFRLFLNEYVRKTFNFRDKVPFGYRDMGIPPEWLFSPTRPVMKAYDFVYAGSLDKSRNPERLLDHFSMGSMKGRSLLLISHHYEGLQTQYAAHENIVFKGPFEHREIRHYLNKARFGINYIADKEPFNQQTSTKFLEYLACGLPVVSTDYQWVRDFQHQYGGDYFFLSPDLSSMDWESICGFNYSSPDMRLWTWERKIRASGVLEFLKMEKTIGAL</sequence>
<dbReference type="KEGG" id="pseg:D3H65_14800"/>
<organism evidence="1 2">
    <name type="scientific">Paraflavitalea soli</name>
    <dbReference type="NCBI Taxonomy" id="2315862"/>
    <lineage>
        <taxon>Bacteria</taxon>
        <taxon>Pseudomonadati</taxon>
        <taxon>Bacteroidota</taxon>
        <taxon>Chitinophagia</taxon>
        <taxon>Chitinophagales</taxon>
        <taxon>Chitinophagaceae</taxon>
        <taxon>Paraflavitalea</taxon>
    </lineage>
</organism>
<gene>
    <name evidence="1" type="ORF">D3H65_14800</name>
</gene>
<proteinExistence type="predicted"/>
<protein>
    <submittedName>
        <fullName evidence="1">Glycosyltransferase family 1 protein</fullName>
    </submittedName>
</protein>
<dbReference type="SUPFAM" id="SSF53756">
    <property type="entry name" value="UDP-Glycosyltransferase/glycogen phosphorylase"/>
    <property type="match status" value="1"/>
</dbReference>
<evidence type="ECO:0000313" key="2">
    <source>
        <dbReference type="Proteomes" id="UP000263900"/>
    </source>
</evidence>
<dbReference type="OrthoDB" id="9813214at2"/>
<accession>A0A3B7MQ50</accession>
<dbReference type="EMBL" id="CP032157">
    <property type="protein sequence ID" value="AXY75170.1"/>
    <property type="molecule type" value="Genomic_DNA"/>
</dbReference>
<evidence type="ECO:0000313" key="1">
    <source>
        <dbReference type="EMBL" id="AXY75170.1"/>
    </source>
</evidence>
<dbReference type="Proteomes" id="UP000263900">
    <property type="component" value="Chromosome"/>
</dbReference>
<dbReference type="GO" id="GO:0016740">
    <property type="term" value="F:transferase activity"/>
    <property type="evidence" value="ECO:0007669"/>
    <property type="project" value="UniProtKB-KW"/>
</dbReference>
<dbReference type="AlphaFoldDB" id="A0A3B7MQ50"/>
<dbReference type="Pfam" id="PF13692">
    <property type="entry name" value="Glyco_trans_1_4"/>
    <property type="match status" value="1"/>
</dbReference>
<reference evidence="1 2" key="1">
    <citation type="submission" date="2018-09" db="EMBL/GenBank/DDBJ databases">
        <title>Genome sequencing of strain 6GH32-13.</title>
        <authorList>
            <person name="Weon H.-Y."/>
            <person name="Heo J."/>
            <person name="Kwon S.-W."/>
        </authorList>
    </citation>
    <scope>NUCLEOTIDE SEQUENCE [LARGE SCALE GENOMIC DNA]</scope>
    <source>
        <strain evidence="1 2">5GH32-13</strain>
    </source>
</reference>
<keyword evidence="2" id="KW-1185">Reference proteome</keyword>
<name>A0A3B7MQ50_9BACT</name>
<dbReference type="RefSeq" id="WP_119051051.1">
    <property type="nucleotide sequence ID" value="NZ_CP032157.1"/>
</dbReference>
<dbReference type="Gene3D" id="3.40.50.2000">
    <property type="entry name" value="Glycogen Phosphorylase B"/>
    <property type="match status" value="1"/>
</dbReference>
<keyword evidence="1" id="KW-0808">Transferase</keyword>